<dbReference type="InterPro" id="IPR001351">
    <property type="entry name" value="Ribosomal_uS3_C"/>
</dbReference>
<dbReference type="GO" id="GO:0006412">
    <property type="term" value="P:translation"/>
    <property type="evidence" value="ECO:0007669"/>
    <property type="project" value="UniProtKB-UniRule"/>
</dbReference>
<evidence type="ECO:0000256" key="10">
    <source>
        <dbReference type="SAM" id="MobiDB-lite"/>
    </source>
</evidence>
<dbReference type="EMBL" id="CP002049">
    <property type="protein sequence ID" value="ADI14171.1"/>
    <property type="molecule type" value="Genomic_DNA"/>
</dbReference>
<dbReference type="GO" id="GO:0003729">
    <property type="term" value="F:mRNA binding"/>
    <property type="evidence" value="ECO:0007669"/>
    <property type="project" value="UniProtKB-UniRule"/>
</dbReference>
<dbReference type="HOGENOM" id="CLU_058591_0_2_0"/>
<dbReference type="PROSITE" id="PS50084">
    <property type="entry name" value="KH_TYPE_1"/>
    <property type="match status" value="1"/>
</dbReference>
<sequence length="264" mass="29253">MGNKINPVGFRLGVNKEPSAKWYANTKTYAKLLAEDDLIRRTVTADVGHSGVSRIDIERAAHNVNVTIHTAKPGVVIGRGGESIKQLRQKLDHLIGGTVAVNVQEVANPNTNAALIAQRIAEQLERRFAFRRAMKQAIQRTMESGAKGVKIRCSGRLGGAEQARPESYMDGRVPLQTLRADIDYGTARANTTYGVIGVKVWVFHGELVGDKQRRAANLPRPRQDEDKNRRRRRPQARRRPEGGAGGRSGDRAGRSRPAERKERK</sequence>
<dbReference type="InterPro" id="IPR018280">
    <property type="entry name" value="Ribosomal_uS3_CS"/>
</dbReference>
<dbReference type="GO" id="GO:0022627">
    <property type="term" value="C:cytosolic small ribosomal subunit"/>
    <property type="evidence" value="ECO:0007669"/>
    <property type="project" value="TreeGrafter"/>
</dbReference>
<dbReference type="PROSITE" id="PS00548">
    <property type="entry name" value="RIBOSOMAL_S3"/>
    <property type="match status" value="1"/>
</dbReference>
<dbReference type="FunFam" id="3.30.300.20:FF:000001">
    <property type="entry name" value="30S ribosomal protein S3"/>
    <property type="match status" value="1"/>
</dbReference>
<reference evidence="12 13" key="2">
    <citation type="journal article" date="2011" name="Stand. Genomic Sci.">
        <title>Complete genome sequence of Truepera radiovictrix type strain (RQ-24).</title>
        <authorList>
            <person name="Ivanova N."/>
            <person name="Rohde C."/>
            <person name="Munk C."/>
            <person name="Nolan M."/>
            <person name="Lucas S."/>
            <person name="Del Rio T.G."/>
            <person name="Tice H."/>
            <person name="Deshpande S."/>
            <person name="Cheng J.F."/>
            <person name="Tapia R."/>
            <person name="Han C."/>
            <person name="Goodwin L."/>
            <person name="Pitluck S."/>
            <person name="Liolios K."/>
            <person name="Mavromatis K."/>
            <person name="Mikhailova N."/>
            <person name="Pati A."/>
            <person name="Chen A."/>
            <person name="Palaniappan K."/>
            <person name="Land M."/>
            <person name="Hauser L."/>
            <person name="Chang Y.J."/>
            <person name="Jeffries C.D."/>
            <person name="Brambilla E."/>
            <person name="Rohde M."/>
            <person name="Goker M."/>
            <person name="Tindall B.J."/>
            <person name="Woyke T."/>
            <person name="Bristow J."/>
            <person name="Eisen J.A."/>
            <person name="Markowitz V."/>
            <person name="Hugenholtz P."/>
            <person name="Kyrpides N.C."/>
            <person name="Klenk H.P."/>
            <person name="Lapidus A."/>
        </authorList>
    </citation>
    <scope>NUCLEOTIDE SEQUENCE [LARGE SCALE GENOMIC DNA]</scope>
    <source>
        <strain evidence="13">DSM 17093 / CIP 108686 / LMG 22925 / RQ-24</strain>
    </source>
</reference>
<dbReference type="InterPro" id="IPR004044">
    <property type="entry name" value="KH_dom_type_2"/>
</dbReference>
<evidence type="ECO:0000256" key="3">
    <source>
        <dbReference type="ARBA" id="ARBA00022884"/>
    </source>
</evidence>
<accession>D7CVE3</accession>
<comment type="subunit">
    <text evidence="8">Part of the 30S ribosomal subunit. Forms a tight complex with proteins S10 and S14.</text>
</comment>
<evidence type="ECO:0000256" key="1">
    <source>
        <dbReference type="ARBA" id="ARBA00010761"/>
    </source>
</evidence>
<feature type="region of interest" description="Disordered" evidence="10">
    <location>
        <begin position="212"/>
        <end position="264"/>
    </location>
</feature>
<dbReference type="AlphaFoldDB" id="D7CVE3"/>
<keyword evidence="5 8" id="KW-0687">Ribonucleoprotein</keyword>
<evidence type="ECO:0000313" key="13">
    <source>
        <dbReference type="Proteomes" id="UP000000379"/>
    </source>
</evidence>
<keyword evidence="2 8" id="KW-0699">rRNA-binding</keyword>
<dbReference type="STRING" id="649638.Trad_1044"/>
<keyword evidence="4 8" id="KW-0689">Ribosomal protein</keyword>
<comment type="similarity">
    <text evidence="1 8 9">Belongs to the universal ribosomal protein uS3 family.</text>
</comment>
<dbReference type="SMART" id="SM00322">
    <property type="entry name" value="KH"/>
    <property type="match status" value="1"/>
</dbReference>
<dbReference type="InterPro" id="IPR036419">
    <property type="entry name" value="Ribosomal_S3_C_sf"/>
</dbReference>
<dbReference type="KEGG" id="tra:Trad_1044"/>
<dbReference type="PANTHER" id="PTHR11760:SF19">
    <property type="entry name" value="SMALL RIBOSOMAL SUBUNIT PROTEIN US3C"/>
    <property type="match status" value="1"/>
</dbReference>
<proteinExistence type="inferred from homology"/>
<comment type="function">
    <text evidence="6 8">Binds the lower part of the 30S subunit head. Binds mRNA in the 70S ribosome, positioning it for translation.</text>
</comment>
<dbReference type="OrthoDB" id="9806396at2"/>
<evidence type="ECO:0000259" key="11">
    <source>
        <dbReference type="PROSITE" id="PS50823"/>
    </source>
</evidence>
<dbReference type="SUPFAM" id="SSF54814">
    <property type="entry name" value="Prokaryotic type KH domain (KH-domain type II)"/>
    <property type="match status" value="1"/>
</dbReference>
<dbReference type="Gene3D" id="3.30.1140.32">
    <property type="entry name" value="Ribosomal protein S3, C-terminal domain"/>
    <property type="match status" value="1"/>
</dbReference>
<dbReference type="eggNOG" id="COG0092">
    <property type="taxonomic scope" value="Bacteria"/>
</dbReference>
<organism evidence="12 13">
    <name type="scientific">Truepera radiovictrix (strain DSM 17093 / CIP 108686 / LMG 22925 / RQ-24)</name>
    <dbReference type="NCBI Taxonomy" id="649638"/>
    <lineage>
        <taxon>Bacteria</taxon>
        <taxon>Thermotogati</taxon>
        <taxon>Deinococcota</taxon>
        <taxon>Deinococci</taxon>
        <taxon>Trueperales</taxon>
        <taxon>Trueperaceae</taxon>
        <taxon>Truepera</taxon>
    </lineage>
</organism>
<dbReference type="RefSeq" id="WP_013177542.1">
    <property type="nucleotide sequence ID" value="NC_014221.1"/>
</dbReference>
<reference evidence="13" key="1">
    <citation type="submission" date="2010-05" db="EMBL/GenBank/DDBJ databases">
        <title>The complete genome of Truepera radiovictris DSM 17093.</title>
        <authorList>
            <consortium name="US DOE Joint Genome Institute (JGI-PGF)"/>
            <person name="Lucas S."/>
            <person name="Copeland A."/>
            <person name="Lapidus A."/>
            <person name="Glavina del Rio T."/>
            <person name="Dalin E."/>
            <person name="Tice H."/>
            <person name="Bruce D."/>
            <person name="Goodwin L."/>
            <person name="Pitluck S."/>
            <person name="Kyrpides N."/>
            <person name="Mavromatis K."/>
            <person name="Ovchinnikova G."/>
            <person name="Munk A.C."/>
            <person name="Detter J.C."/>
            <person name="Han C."/>
            <person name="Tapia R."/>
            <person name="Land M."/>
            <person name="Hauser L."/>
            <person name="Markowitz V."/>
            <person name="Cheng J.-F."/>
            <person name="Hugenholtz P."/>
            <person name="Woyke T."/>
            <person name="Wu D."/>
            <person name="Tindall B."/>
            <person name="Pomrenke H.G."/>
            <person name="Brambilla E."/>
            <person name="Klenk H.-P."/>
            <person name="Eisen J.A."/>
        </authorList>
    </citation>
    <scope>NUCLEOTIDE SEQUENCE [LARGE SCALE GENOMIC DNA]</scope>
    <source>
        <strain evidence="13">DSM 17093 / CIP 108686 / LMG 22925 / RQ-24</strain>
    </source>
</reference>
<name>D7CVE3_TRURR</name>
<keyword evidence="13" id="KW-1185">Reference proteome</keyword>
<feature type="domain" description="KH type-2" evidence="11">
    <location>
        <begin position="39"/>
        <end position="107"/>
    </location>
</feature>
<evidence type="ECO:0000256" key="4">
    <source>
        <dbReference type="ARBA" id="ARBA00022980"/>
    </source>
</evidence>
<dbReference type="Proteomes" id="UP000000379">
    <property type="component" value="Chromosome"/>
</dbReference>
<dbReference type="SUPFAM" id="SSF54821">
    <property type="entry name" value="Ribosomal protein S3 C-terminal domain"/>
    <property type="match status" value="1"/>
</dbReference>
<evidence type="ECO:0000256" key="6">
    <source>
        <dbReference type="ARBA" id="ARBA00024998"/>
    </source>
</evidence>
<dbReference type="NCBIfam" id="TIGR01009">
    <property type="entry name" value="rpsC_bact"/>
    <property type="match status" value="1"/>
</dbReference>
<gene>
    <name evidence="8" type="primary">rpsC</name>
    <name evidence="12" type="ordered locus">Trad_1044</name>
</gene>
<dbReference type="Pfam" id="PF00189">
    <property type="entry name" value="Ribosomal_S3_C"/>
    <property type="match status" value="1"/>
</dbReference>
<dbReference type="CDD" id="cd02412">
    <property type="entry name" value="KH-II_30S_S3"/>
    <property type="match status" value="1"/>
</dbReference>
<dbReference type="HAMAP" id="MF_01309_B">
    <property type="entry name" value="Ribosomal_uS3_B"/>
    <property type="match status" value="1"/>
</dbReference>
<dbReference type="InterPro" id="IPR015946">
    <property type="entry name" value="KH_dom-like_a/b"/>
</dbReference>
<evidence type="ECO:0000256" key="7">
    <source>
        <dbReference type="ARBA" id="ARBA00035257"/>
    </source>
</evidence>
<dbReference type="InterPro" id="IPR057258">
    <property type="entry name" value="Ribosomal_uS3"/>
</dbReference>
<evidence type="ECO:0000313" key="12">
    <source>
        <dbReference type="EMBL" id="ADI14171.1"/>
    </source>
</evidence>
<dbReference type="GO" id="GO:0019843">
    <property type="term" value="F:rRNA binding"/>
    <property type="evidence" value="ECO:0007669"/>
    <property type="project" value="UniProtKB-UniRule"/>
</dbReference>
<evidence type="ECO:0000256" key="8">
    <source>
        <dbReference type="HAMAP-Rule" id="MF_01309"/>
    </source>
</evidence>
<dbReference type="InterPro" id="IPR005704">
    <property type="entry name" value="Ribosomal_uS3_bac-typ"/>
</dbReference>
<evidence type="ECO:0000256" key="9">
    <source>
        <dbReference type="RuleBase" id="RU003624"/>
    </source>
</evidence>
<protein>
    <recommendedName>
        <fullName evidence="7 8">Small ribosomal subunit protein uS3</fullName>
    </recommendedName>
</protein>
<evidence type="ECO:0000256" key="5">
    <source>
        <dbReference type="ARBA" id="ARBA00023274"/>
    </source>
</evidence>
<dbReference type="Pfam" id="PF07650">
    <property type="entry name" value="KH_2"/>
    <property type="match status" value="1"/>
</dbReference>
<dbReference type="PROSITE" id="PS50823">
    <property type="entry name" value="KH_TYPE_2"/>
    <property type="match status" value="1"/>
</dbReference>
<evidence type="ECO:0000256" key="2">
    <source>
        <dbReference type="ARBA" id="ARBA00022730"/>
    </source>
</evidence>
<dbReference type="Gene3D" id="3.30.300.20">
    <property type="match status" value="1"/>
</dbReference>
<feature type="compositionally biased region" description="Basic and acidic residues" evidence="10">
    <location>
        <begin position="248"/>
        <end position="264"/>
    </location>
</feature>
<dbReference type="InterPro" id="IPR004087">
    <property type="entry name" value="KH_dom"/>
</dbReference>
<dbReference type="GO" id="GO:0003735">
    <property type="term" value="F:structural constituent of ribosome"/>
    <property type="evidence" value="ECO:0007669"/>
    <property type="project" value="InterPro"/>
</dbReference>
<keyword evidence="3 8" id="KW-0694">RNA-binding</keyword>
<dbReference type="InterPro" id="IPR009019">
    <property type="entry name" value="KH_sf_prok-type"/>
</dbReference>
<dbReference type="PANTHER" id="PTHR11760">
    <property type="entry name" value="30S/40S RIBOSOMAL PROTEIN S3"/>
    <property type="match status" value="1"/>
</dbReference>